<gene>
    <name evidence="2" type="ORF">GCM10011577_30140</name>
</gene>
<evidence type="ECO:0000313" key="3">
    <source>
        <dbReference type="Proteomes" id="UP000596938"/>
    </source>
</evidence>
<name>A0ABQ1XUV9_9MICC</name>
<comment type="caution">
    <text evidence="2">The sequence shown here is derived from an EMBL/GenBank/DDBJ whole genome shotgun (WGS) entry which is preliminary data.</text>
</comment>
<organism evidence="2 3">
    <name type="scientific">Pseudarthrobacter polychromogenes</name>
    <dbReference type="NCBI Taxonomy" id="1676"/>
    <lineage>
        <taxon>Bacteria</taxon>
        <taxon>Bacillati</taxon>
        <taxon>Actinomycetota</taxon>
        <taxon>Actinomycetes</taxon>
        <taxon>Micrococcales</taxon>
        <taxon>Micrococcaceae</taxon>
        <taxon>Pseudarthrobacter</taxon>
    </lineage>
</organism>
<accession>A0ABQ1XUV9</accession>
<evidence type="ECO:0000313" key="2">
    <source>
        <dbReference type="EMBL" id="GGH04089.1"/>
    </source>
</evidence>
<dbReference type="Proteomes" id="UP000596938">
    <property type="component" value="Unassembled WGS sequence"/>
</dbReference>
<evidence type="ECO:0000256" key="1">
    <source>
        <dbReference type="SAM" id="MobiDB-lite"/>
    </source>
</evidence>
<sequence>MYLYGLSGGIQADIGPRCRLDQGFAEEKSGDQPGRCKFWQSAGTKWNAFIDAGCASHMKKAQSLAGGVPPNRKTWASLHIKFHQSSIPPPSARSPVTSHPFPPLPN</sequence>
<feature type="region of interest" description="Disordered" evidence="1">
    <location>
        <begin position="84"/>
        <end position="106"/>
    </location>
</feature>
<keyword evidence="3" id="KW-1185">Reference proteome</keyword>
<dbReference type="EMBL" id="BMKU01000010">
    <property type="protein sequence ID" value="GGH04089.1"/>
    <property type="molecule type" value="Genomic_DNA"/>
</dbReference>
<proteinExistence type="predicted"/>
<reference evidence="3" key="1">
    <citation type="journal article" date="2019" name="Int. J. Syst. Evol. Microbiol.">
        <title>The Global Catalogue of Microorganisms (GCM) 10K type strain sequencing project: providing services to taxonomists for standard genome sequencing and annotation.</title>
        <authorList>
            <consortium name="The Broad Institute Genomics Platform"/>
            <consortium name="The Broad Institute Genome Sequencing Center for Infectious Disease"/>
            <person name="Wu L."/>
            <person name="Ma J."/>
        </authorList>
    </citation>
    <scope>NUCLEOTIDE SEQUENCE [LARGE SCALE GENOMIC DNA]</scope>
    <source>
        <strain evidence="3">CGMCC 1.1927</strain>
    </source>
</reference>
<protein>
    <submittedName>
        <fullName evidence="2">Uncharacterized protein</fullName>
    </submittedName>
</protein>